<organism evidence="2 3">
    <name type="scientific">Lacipirellula limnantheis</name>
    <dbReference type="NCBI Taxonomy" id="2528024"/>
    <lineage>
        <taxon>Bacteria</taxon>
        <taxon>Pseudomonadati</taxon>
        <taxon>Planctomycetota</taxon>
        <taxon>Planctomycetia</taxon>
        <taxon>Pirellulales</taxon>
        <taxon>Lacipirellulaceae</taxon>
        <taxon>Lacipirellula</taxon>
    </lineage>
</organism>
<dbReference type="InterPro" id="IPR008538">
    <property type="entry name" value="Uma2"/>
</dbReference>
<dbReference type="InterPro" id="IPR012296">
    <property type="entry name" value="Nuclease_put_TT1808"/>
</dbReference>
<protein>
    <recommendedName>
        <fullName evidence="1">Putative restriction endonuclease domain-containing protein</fullName>
    </recommendedName>
</protein>
<dbReference type="OrthoDB" id="280487at2"/>
<dbReference type="AlphaFoldDB" id="A0A517TZJ5"/>
<dbReference type="KEGG" id="llh:I41_29980"/>
<evidence type="ECO:0000313" key="3">
    <source>
        <dbReference type="Proteomes" id="UP000317909"/>
    </source>
</evidence>
<dbReference type="Proteomes" id="UP000317909">
    <property type="component" value="Chromosome"/>
</dbReference>
<name>A0A517TZJ5_9BACT</name>
<dbReference type="PANTHER" id="PTHR34107">
    <property type="entry name" value="SLL0198 PROTEIN-RELATED"/>
    <property type="match status" value="1"/>
</dbReference>
<dbReference type="CDD" id="cd06260">
    <property type="entry name" value="DUF820-like"/>
    <property type="match status" value="1"/>
</dbReference>
<evidence type="ECO:0000313" key="2">
    <source>
        <dbReference type="EMBL" id="QDT73807.1"/>
    </source>
</evidence>
<gene>
    <name evidence="2" type="ORF">I41_29980</name>
</gene>
<dbReference type="SUPFAM" id="SSF52980">
    <property type="entry name" value="Restriction endonuclease-like"/>
    <property type="match status" value="1"/>
</dbReference>
<feature type="domain" description="Putative restriction endonuclease" evidence="1">
    <location>
        <begin position="16"/>
        <end position="179"/>
    </location>
</feature>
<reference evidence="2 3" key="1">
    <citation type="submission" date="2019-02" db="EMBL/GenBank/DDBJ databases">
        <title>Deep-cultivation of Planctomycetes and their phenomic and genomic characterization uncovers novel biology.</title>
        <authorList>
            <person name="Wiegand S."/>
            <person name="Jogler M."/>
            <person name="Boedeker C."/>
            <person name="Pinto D."/>
            <person name="Vollmers J."/>
            <person name="Rivas-Marin E."/>
            <person name="Kohn T."/>
            <person name="Peeters S.H."/>
            <person name="Heuer A."/>
            <person name="Rast P."/>
            <person name="Oberbeckmann S."/>
            <person name="Bunk B."/>
            <person name="Jeske O."/>
            <person name="Meyerdierks A."/>
            <person name="Storesund J.E."/>
            <person name="Kallscheuer N."/>
            <person name="Luecker S."/>
            <person name="Lage O.M."/>
            <person name="Pohl T."/>
            <person name="Merkel B.J."/>
            <person name="Hornburger P."/>
            <person name="Mueller R.-W."/>
            <person name="Bruemmer F."/>
            <person name="Labrenz M."/>
            <person name="Spormann A.M."/>
            <person name="Op den Camp H."/>
            <person name="Overmann J."/>
            <person name="Amann R."/>
            <person name="Jetten M.S.M."/>
            <person name="Mascher T."/>
            <person name="Medema M.H."/>
            <person name="Devos D.P."/>
            <person name="Kaster A.-K."/>
            <person name="Ovreas L."/>
            <person name="Rohde M."/>
            <person name="Galperin M.Y."/>
            <person name="Jogler C."/>
        </authorList>
    </citation>
    <scope>NUCLEOTIDE SEQUENCE [LARGE SCALE GENOMIC DNA]</scope>
    <source>
        <strain evidence="2 3">I41</strain>
    </source>
</reference>
<dbReference type="PANTHER" id="PTHR34107:SF1">
    <property type="entry name" value="SLL0198 PROTEIN"/>
    <property type="match status" value="1"/>
</dbReference>
<accession>A0A517TZJ5</accession>
<dbReference type="Gene3D" id="3.90.1570.10">
    <property type="entry name" value="tt1808, chain A"/>
    <property type="match status" value="1"/>
</dbReference>
<dbReference type="RefSeq" id="WP_145433441.1">
    <property type="nucleotide sequence ID" value="NZ_CP036339.1"/>
</dbReference>
<proteinExistence type="predicted"/>
<sequence>MSTISDPLTEKLIADLYRTEGKAEIVDGRIVLISPTGELPGTAAGEILFSLYAYAKRYGGRACNGSVAFLADLPNRKSFCPDASYYTGPRAGMKFLPIPPDFAAEVRSDDDYGPGAEREMAKKRTDYFAAGTKVVWNVDVLSEDVVRVYRPGVPEQPAIYRRGEMAEAEPAVPGWTMPVDELFE</sequence>
<dbReference type="EMBL" id="CP036339">
    <property type="protein sequence ID" value="QDT73807.1"/>
    <property type="molecule type" value="Genomic_DNA"/>
</dbReference>
<dbReference type="InterPro" id="IPR011335">
    <property type="entry name" value="Restrct_endonuc-II-like"/>
</dbReference>
<keyword evidence="3" id="KW-1185">Reference proteome</keyword>
<evidence type="ECO:0000259" key="1">
    <source>
        <dbReference type="Pfam" id="PF05685"/>
    </source>
</evidence>
<dbReference type="Pfam" id="PF05685">
    <property type="entry name" value="Uma2"/>
    <property type="match status" value="1"/>
</dbReference>